<accession>A0AB73H5H3</accession>
<name>A0AB73H5H3_9XANT</name>
<evidence type="ECO:0008006" key="3">
    <source>
        <dbReference type="Google" id="ProtNLM"/>
    </source>
</evidence>
<reference evidence="2" key="1">
    <citation type="submission" date="2020-08" db="EMBL/GenBank/DDBJ databases">
        <title>Studying the diversity of plant-associated saprophytic bacteria and their role in host health and plant-pathogen interactions.</title>
        <authorList>
            <person name="Potnis N."/>
        </authorList>
    </citation>
    <scope>NUCLEOTIDE SEQUENCE</scope>
    <source>
        <strain evidence="2">F21</strain>
    </source>
</reference>
<keyword evidence="1" id="KW-0472">Membrane</keyword>
<protein>
    <recommendedName>
        <fullName evidence="3">Conjugal transfer protein TrbC</fullName>
    </recommendedName>
</protein>
<feature type="transmembrane region" description="Helical" evidence="1">
    <location>
        <begin position="58"/>
        <end position="80"/>
    </location>
</feature>
<dbReference type="RefSeq" id="WP_184578939.1">
    <property type="nucleotide sequence ID" value="NZ_JACIIQ010000028.1"/>
</dbReference>
<dbReference type="EMBL" id="JACIIQ010000028">
    <property type="protein sequence ID" value="MBB5672594.1"/>
    <property type="molecule type" value="Genomic_DNA"/>
</dbReference>
<feature type="transmembrane region" description="Helical" evidence="1">
    <location>
        <begin position="92"/>
        <end position="113"/>
    </location>
</feature>
<dbReference type="AlphaFoldDB" id="A0AB73H5H3"/>
<proteinExistence type="predicted"/>
<sequence>MTGKANKKKSKMAIAKHLVRASLIMMGLALIAFVPAAEAAGLGDIAKRLTGAAGDLAWLMQVVFMVIGIGFIGSGILGFISDAKQKGNGPISKGAAAAMFLGGGLLAYMGSMIETAGDTVWGDGKGSRSRIEISE</sequence>
<organism evidence="2">
    <name type="scientific">Xanthomonas arboricola</name>
    <dbReference type="NCBI Taxonomy" id="56448"/>
    <lineage>
        <taxon>Bacteria</taxon>
        <taxon>Pseudomonadati</taxon>
        <taxon>Pseudomonadota</taxon>
        <taxon>Gammaproteobacteria</taxon>
        <taxon>Lysobacterales</taxon>
        <taxon>Lysobacteraceae</taxon>
        <taxon>Xanthomonas</taxon>
    </lineage>
</organism>
<dbReference type="Proteomes" id="UP000528595">
    <property type="component" value="Unassembled WGS sequence"/>
</dbReference>
<keyword evidence="1" id="KW-1133">Transmembrane helix</keyword>
<evidence type="ECO:0000256" key="1">
    <source>
        <dbReference type="SAM" id="Phobius"/>
    </source>
</evidence>
<keyword evidence="1" id="KW-0812">Transmembrane</keyword>
<evidence type="ECO:0000313" key="2">
    <source>
        <dbReference type="EMBL" id="MBB5672594.1"/>
    </source>
</evidence>
<gene>
    <name evidence="2" type="ORF">FHR65_004198</name>
</gene>
<comment type="caution">
    <text evidence="2">The sequence shown here is derived from an EMBL/GenBank/DDBJ whole genome shotgun (WGS) entry which is preliminary data.</text>
</comment>